<reference evidence="2 3" key="1">
    <citation type="submission" date="2022-12" db="EMBL/GenBank/DDBJ databases">
        <title>Chromosome-level genome of Tegillarca granosa.</title>
        <authorList>
            <person name="Kim J."/>
        </authorList>
    </citation>
    <scope>NUCLEOTIDE SEQUENCE [LARGE SCALE GENOMIC DNA]</scope>
    <source>
        <strain evidence="2">Teg-2019</strain>
        <tissue evidence="2">Adductor muscle</tissue>
    </source>
</reference>
<proteinExistence type="predicted"/>
<accession>A0ABQ9EYW4</accession>
<gene>
    <name evidence="2" type="ORF">KUTeg_014370</name>
</gene>
<feature type="compositionally biased region" description="Basic and acidic residues" evidence="1">
    <location>
        <begin position="27"/>
        <end position="39"/>
    </location>
</feature>
<name>A0ABQ9EYW4_TEGGR</name>
<dbReference type="EMBL" id="JARBDR010000657">
    <property type="protein sequence ID" value="KAJ8309496.1"/>
    <property type="molecule type" value="Genomic_DNA"/>
</dbReference>
<dbReference type="Proteomes" id="UP001217089">
    <property type="component" value="Unassembled WGS sequence"/>
</dbReference>
<feature type="compositionally biased region" description="Polar residues" evidence="1">
    <location>
        <begin position="52"/>
        <end position="70"/>
    </location>
</feature>
<evidence type="ECO:0000256" key="1">
    <source>
        <dbReference type="SAM" id="MobiDB-lite"/>
    </source>
</evidence>
<sequence>MFPLENDKGKPLFNLVWTNTIIDRSSKEKQQECEMDRPSKGRTGIPVPNGKRLQTNHARSLPTESTGSSNSISVIPKNFLFYDLKLKLKLLTGSLSSYFTFMICGNKDHCFDFENCFIISL</sequence>
<protein>
    <submittedName>
        <fullName evidence="2">Uncharacterized protein</fullName>
    </submittedName>
</protein>
<evidence type="ECO:0000313" key="3">
    <source>
        <dbReference type="Proteomes" id="UP001217089"/>
    </source>
</evidence>
<organism evidence="2 3">
    <name type="scientific">Tegillarca granosa</name>
    <name type="common">Malaysian cockle</name>
    <name type="synonym">Anadara granosa</name>
    <dbReference type="NCBI Taxonomy" id="220873"/>
    <lineage>
        <taxon>Eukaryota</taxon>
        <taxon>Metazoa</taxon>
        <taxon>Spiralia</taxon>
        <taxon>Lophotrochozoa</taxon>
        <taxon>Mollusca</taxon>
        <taxon>Bivalvia</taxon>
        <taxon>Autobranchia</taxon>
        <taxon>Pteriomorphia</taxon>
        <taxon>Arcoida</taxon>
        <taxon>Arcoidea</taxon>
        <taxon>Arcidae</taxon>
        <taxon>Tegillarca</taxon>
    </lineage>
</organism>
<feature type="region of interest" description="Disordered" evidence="1">
    <location>
        <begin position="27"/>
        <end position="70"/>
    </location>
</feature>
<evidence type="ECO:0000313" key="2">
    <source>
        <dbReference type="EMBL" id="KAJ8309496.1"/>
    </source>
</evidence>
<comment type="caution">
    <text evidence="2">The sequence shown here is derived from an EMBL/GenBank/DDBJ whole genome shotgun (WGS) entry which is preliminary data.</text>
</comment>
<keyword evidence="3" id="KW-1185">Reference proteome</keyword>